<keyword evidence="7 8" id="KW-0472">Membrane</keyword>
<gene>
    <name evidence="10" type="ORF">E6H01_08075</name>
</gene>
<dbReference type="GO" id="GO:0005886">
    <property type="term" value="C:plasma membrane"/>
    <property type="evidence" value="ECO:0007669"/>
    <property type="project" value="TreeGrafter"/>
</dbReference>
<evidence type="ECO:0000256" key="5">
    <source>
        <dbReference type="ARBA" id="ARBA00022985"/>
    </source>
</evidence>
<reference evidence="10 11" key="1">
    <citation type="journal article" date="2019" name="Nat. Microbiol.">
        <title>Mediterranean grassland soil C-N compound turnover is dependent on rainfall and depth, and is mediated by genomically divergent microorganisms.</title>
        <authorList>
            <person name="Diamond S."/>
            <person name="Andeer P.F."/>
            <person name="Li Z."/>
            <person name="Crits-Christoph A."/>
            <person name="Burstein D."/>
            <person name="Anantharaman K."/>
            <person name="Lane K.R."/>
            <person name="Thomas B.C."/>
            <person name="Pan C."/>
            <person name="Northen T.R."/>
            <person name="Banfield J.F."/>
        </authorList>
    </citation>
    <scope>NUCLEOTIDE SEQUENCE [LARGE SCALE GENOMIC DNA]</scope>
    <source>
        <strain evidence="10">NP_4</strain>
    </source>
</reference>
<comment type="caution">
    <text evidence="10">The sequence shown here is derived from an EMBL/GenBank/DDBJ whole genome shotgun (WGS) entry which is preliminary data.</text>
</comment>
<sequence length="356" mass="39296">MSTVSRSRADSGSPAISGDPPAVSIVIPLLNEEETLPLLHERLRAAVEGLGRSCEIVYVDDGSTDATFERLTAIVQADPQVRIVQFRRNFGQTAALQAGIDYSQGEALVFMDGDLQNDPADIGRLLARLDQGYDVVSGWRKDRKDSLMRRVPSRIANSVISRITGVDLHDYGCTLKAYRREVLDSVRLYGEMHRFIPAYAAWAGASVAELEVDHHPRRFGKSKYGLSRTLRVLLDLMTAKFLGSFSSKPNYLFGTIAFVSWFFAFLAGVVVILEKVFPPHAEAHNNPLLLLAVFLAIVGVQFLLMGLLAELGVRTYHESQGKPTYVVRQVVDAGMGPRTYRARNLRSSEAAVVRGS</sequence>
<dbReference type="AlphaFoldDB" id="A0A537KZW2"/>
<dbReference type="PANTHER" id="PTHR48090:SF3">
    <property type="entry name" value="UNDECAPRENYL-PHOSPHATE 4-DEOXY-4-FORMAMIDO-L-ARABINOSE TRANSFERASE"/>
    <property type="match status" value="1"/>
</dbReference>
<dbReference type="EMBL" id="VBAL01000102">
    <property type="protein sequence ID" value="TMJ01290.1"/>
    <property type="molecule type" value="Genomic_DNA"/>
</dbReference>
<accession>A0A537KZW2</accession>
<feature type="transmembrane region" description="Helical" evidence="8">
    <location>
        <begin position="251"/>
        <end position="273"/>
    </location>
</feature>
<evidence type="ECO:0000259" key="9">
    <source>
        <dbReference type="Pfam" id="PF00535"/>
    </source>
</evidence>
<dbReference type="SUPFAM" id="SSF53448">
    <property type="entry name" value="Nucleotide-diphospho-sugar transferases"/>
    <property type="match status" value="1"/>
</dbReference>
<dbReference type="Gene3D" id="3.90.550.10">
    <property type="entry name" value="Spore Coat Polysaccharide Biosynthesis Protein SpsA, Chain A"/>
    <property type="match status" value="1"/>
</dbReference>
<keyword evidence="1" id="KW-1003">Cell membrane</keyword>
<protein>
    <submittedName>
        <fullName evidence="10">Glycosyltransferase family 2 protein</fullName>
    </submittedName>
</protein>
<dbReference type="InterPro" id="IPR050256">
    <property type="entry name" value="Glycosyltransferase_2"/>
</dbReference>
<name>A0A537KZW2_9BACT</name>
<evidence type="ECO:0000256" key="3">
    <source>
        <dbReference type="ARBA" id="ARBA00022679"/>
    </source>
</evidence>
<dbReference type="Pfam" id="PF00535">
    <property type="entry name" value="Glycos_transf_2"/>
    <property type="match status" value="1"/>
</dbReference>
<dbReference type="PANTHER" id="PTHR48090">
    <property type="entry name" value="UNDECAPRENYL-PHOSPHATE 4-DEOXY-4-FORMAMIDO-L-ARABINOSE TRANSFERASE-RELATED"/>
    <property type="match status" value="1"/>
</dbReference>
<feature type="domain" description="Glycosyltransferase 2-like" evidence="9">
    <location>
        <begin position="24"/>
        <end position="185"/>
    </location>
</feature>
<feature type="transmembrane region" description="Helical" evidence="8">
    <location>
        <begin position="288"/>
        <end position="309"/>
    </location>
</feature>
<evidence type="ECO:0000256" key="2">
    <source>
        <dbReference type="ARBA" id="ARBA00022676"/>
    </source>
</evidence>
<dbReference type="Proteomes" id="UP000319353">
    <property type="component" value="Unassembled WGS sequence"/>
</dbReference>
<evidence type="ECO:0000256" key="6">
    <source>
        <dbReference type="ARBA" id="ARBA00022989"/>
    </source>
</evidence>
<keyword evidence="3 10" id="KW-0808">Transferase</keyword>
<evidence type="ECO:0000313" key="11">
    <source>
        <dbReference type="Proteomes" id="UP000319353"/>
    </source>
</evidence>
<dbReference type="InterPro" id="IPR001173">
    <property type="entry name" value="Glyco_trans_2-like"/>
</dbReference>
<keyword evidence="6 8" id="KW-1133">Transmembrane helix</keyword>
<evidence type="ECO:0000256" key="1">
    <source>
        <dbReference type="ARBA" id="ARBA00022475"/>
    </source>
</evidence>
<evidence type="ECO:0000256" key="8">
    <source>
        <dbReference type="SAM" id="Phobius"/>
    </source>
</evidence>
<keyword evidence="2" id="KW-0328">Glycosyltransferase</keyword>
<dbReference type="GO" id="GO:0099621">
    <property type="term" value="F:undecaprenyl-phosphate 4-deoxy-4-formamido-L-arabinose transferase activity"/>
    <property type="evidence" value="ECO:0007669"/>
    <property type="project" value="TreeGrafter"/>
</dbReference>
<keyword evidence="4 8" id="KW-0812">Transmembrane</keyword>
<evidence type="ECO:0000256" key="4">
    <source>
        <dbReference type="ARBA" id="ARBA00022692"/>
    </source>
</evidence>
<keyword evidence="5" id="KW-0448">Lipopolysaccharide biosynthesis</keyword>
<evidence type="ECO:0000313" key="10">
    <source>
        <dbReference type="EMBL" id="TMJ01290.1"/>
    </source>
</evidence>
<evidence type="ECO:0000256" key="7">
    <source>
        <dbReference type="ARBA" id="ARBA00023136"/>
    </source>
</evidence>
<proteinExistence type="predicted"/>
<dbReference type="GO" id="GO:0009103">
    <property type="term" value="P:lipopolysaccharide biosynthetic process"/>
    <property type="evidence" value="ECO:0007669"/>
    <property type="project" value="UniProtKB-KW"/>
</dbReference>
<dbReference type="CDD" id="cd04187">
    <property type="entry name" value="DPM1_like_bac"/>
    <property type="match status" value="1"/>
</dbReference>
<dbReference type="InterPro" id="IPR029044">
    <property type="entry name" value="Nucleotide-diphossugar_trans"/>
</dbReference>
<organism evidence="10 11">
    <name type="scientific">Candidatus Segetimicrobium genomatis</name>
    <dbReference type="NCBI Taxonomy" id="2569760"/>
    <lineage>
        <taxon>Bacteria</taxon>
        <taxon>Bacillati</taxon>
        <taxon>Candidatus Sysuimicrobiota</taxon>
        <taxon>Candidatus Sysuimicrobiia</taxon>
        <taxon>Candidatus Sysuimicrobiales</taxon>
        <taxon>Candidatus Segetimicrobiaceae</taxon>
        <taxon>Candidatus Segetimicrobium</taxon>
    </lineage>
</organism>